<dbReference type="SUPFAM" id="SSF54637">
    <property type="entry name" value="Thioesterase/thiol ester dehydrase-isomerase"/>
    <property type="match status" value="1"/>
</dbReference>
<dbReference type="InterPro" id="IPR029069">
    <property type="entry name" value="HotDog_dom_sf"/>
</dbReference>
<dbReference type="PANTHER" id="PTHR21660">
    <property type="entry name" value="THIOESTERASE SUPERFAMILY MEMBER-RELATED"/>
    <property type="match status" value="1"/>
</dbReference>
<evidence type="ECO:0000313" key="5">
    <source>
        <dbReference type="Proteomes" id="UP001295740"/>
    </source>
</evidence>
<dbReference type="InterPro" id="IPR006683">
    <property type="entry name" value="Thioestr_dom"/>
</dbReference>
<sequence>MADKSMAEAIEGMEGIQRVERYLSLWTYAYLQDPKNNDWSSTITPHLSIVSHSASLPHPNITFRLTVQPIHNNGLNNMHGGCTSTIFDLCTTMPLHLISKPGFWQWLGVSRTLNVTYLRPIPVGSIVDIECEIVQVGRKICTLRGVMRAVTADGKEGPSLAVCEHGKVSTDPPAEKL</sequence>
<comment type="similarity">
    <text evidence="1">Belongs to the thioesterase PaaI family.</text>
</comment>
<dbReference type="CDD" id="cd03443">
    <property type="entry name" value="PaaI_thioesterase"/>
    <property type="match status" value="1"/>
</dbReference>
<dbReference type="GO" id="GO:0047617">
    <property type="term" value="F:fatty acyl-CoA hydrolase activity"/>
    <property type="evidence" value="ECO:0007669"/>
    <property type="project" value="InterPro"/>
</dbReference>
<evidence type="ECO:0000259" key="3">
    <source>
        <dbReference type="Pfam" id="PF03061"/>
    </source>
</evidence>
<dbReference type="Gene3D" id="3.10.129.10">
    <property type="entry name" value="Hotdog Thioesterase"/>
    <property type="match status" value="1"/>
</dbReference>
<gene>
    <name evidence="4" type="ORF">KHLLAP_LOCUS12593</name>
</gene>
<dbReference type="Pfam" id="PF03061">
    <property type="entry name" value="4HBT"/>
    <property type="match status" value="1"/>
</dbReference>
<reference evidence="4" key="1">
    <citation type="submission" date="2023-10" db="EMBL/GenBank/DDBJ databases">
        <authorList>
            <person name="Hackl T."/>
        </authorList>
    </citation>
    <scope>NUCLEOTIDE SEQUENCE</scope>
</reference>
<evidence type="ECO:0000256" key="1">
    <source>
        <dbReference type="ARBA" id="ARBA00008324"/>
    </source>
</evidence>
<comment type="caution">
    <text evidence="4">The sequence shown here is derived from an EMBL/GenBank/DDBJ whole genome shotgun (WGS) entry which is preliminary data.</text>
</comment>
<dbReference type="PANTHER" id="PTHR21660:SF1">
    <property type="entry name" value="ACYL-COENZYME A THIOESTERASE 13"/>
    <property type="match status" value="1"/>
</dbReference>
<evidence type="ECO:0000256" key="2">
    <source>
        <dbReference type="ARBA" id="ARBA00022801"/>
    </source>
</evidence>
<keyword evidence="2" id="KW-0378">Hydrolase</keyword>
<protein>
    <submittedName>
        <fullName evidence="4">Uu.00g077500.m01.CDS01</fullName>
    </submittedName>
</protein>
<dbReference type="Proteomes" id="UP001295740">
    <property type="component" value="Unassembled WGS sequence"/>
</dbReference>
<dbReference type="EMBL" id="CAUWAG010000018">
    <property type="protein sequence ID" value="CAJ2512125.1"/>
    <property type="molecule type" value="Genomic_DNA"/>
</dbReference>
<proteinExistence type="inferred from homology"/>
<accession>A0AAI8YPD7</accession>
<organism evidence="4 5">
    <name type="scientific">Anthostomella pinea</name>
    <dbReference type="NCBI Taxonomy" id="933095"/>
    <lineage>
        <taxon>Eukaryota</taxon>
        <taxon>Fungi</taxon>
        <taxon>Dikarya</taxon>
        <taxon>Ascomycota</taxon>
        <taxon>Pezizomycotina</taxon>
        <taxon>Sordariomycetes</taxon>
        <taxon>Xylariomycetidae</taxon>
        <taxon>Xylariales</taxon>
        <taxon>Xylariaceae</taxon>
        <taxon>Anthostomella</taxon>
    </lineage>
</organism>
<evidence type="ECO:0000313" key="4">
    <source>
        <dbReference type="EMBL" id="CAJ2512125.1"/>
    </source>
</evidence>
<name>A0AAI8YPD7_9PEZI</name>
<keyword evidence="5" id="KW-1185">Reference proteome</keyword>
<dbReference type="AlphaFoldDB" id="A0AAI8YPD7"/>
<dbReference type="InterPro" id="IPR039298">
    <property type="entry name" value="ACOT13"/>
</dbReference>
<feature type="domain" description="Thioesterase" evidence="3">
    <location>
        <begin position="76"/>
        <end position="148"/>
    </location>
</feature>